<reference evidence="1 2" key="2">
    <citation type="journal article" date="2019" name="G3 (Bethesda)">
        <title>Hybrid Assembly of the Genome of the Entomopathogenic Nematode Steinernema carpocapsae Identifies the X-Chromosome.</title>
        <authorList>
            <person name="Serra L."/>
            <person name="Macchietto M."/>
            <person name="Macias-Munoz A."/>
            <person name="McGill C.J."/>
            <person name="Rodriguez I.M."/>
            <person name="Rodriguez B."/>
            <person name="Murad R."/>
            <person name="Mortazavi A."/>
        </authorList>
    </citation>
    <scope>NUCLEOTIDE SEQUENCE [LARGE SCALE GENOMIC DNA]</scope>
    <source>
        <strain evidence="1 2">ALL</strain>
    </source>
</reference>
<reference evidence="1 2" key="1">
    <citation type="journal article" date="2015" name="Genome Biol.">
        <title>Comparative genomics of Steinernema reveals deeply conserved gene regulatory networks.</title>
        <authorList>
            <person name="Dillman A.R."/>
            <person name="Macchietto M."/>
            <person name="Porter C.F."/>
            <person name="Rogers A."/>
            <person name="Williams B."/>
            <person name="Antoshechkin I."/>
            <person name="Lee M.M."/>
            <person name="Goodwin Z."/>
            <person name="Lu X."/>
            <person name="Lewis E.E."/>
            <person name="Goodrich-Blair H."/>
            <person name="Stock S.P."/>
            <person name="Adams B.J."/>
            <person name="Sternberg P.W."/>
            <person name="Mortazavi A."/>
        </authorList>
    </citation>
    <scope>NUCLEOTIDE SEQUENCE [LARGE SCALE GENOMIC DNA]</scope>
    <source>
        <strain evidence="1 2">ALL</strain>
    </source>
</reference>
<sequence>MVHLGRHNDFEGNGVTADFSSAFLPKRPTVVKQPPNENGTNLPKHSVNFWPLLGFAPSKAVEDFSLLVHDGCSSNSSQVQRARICAAADFSALQTESTNRFKRETTFTMCRAFDPAASNAENPI</sequence>
<evidence type="ECO:0000313" key="2">
    <source>
        <dbReference type="Proteomes" id="UP000298663"/>
    </source>
</evidence>
<dbReference type="Proteomes" id="UP000298663">
    <property type="component" value="Chromosome X"/>
</dbReference>
<accession>A0A4U8USN5</accession>
<protein>
    <submittedName>
        <fullName evidence="1">Uncharacterized protein</fullName>
    </submittedName>
</protein>
<organism evidence="1 2">
    <name type="scientific">Steinernema carpocapsae</name>
    <name type="common">Entomopathogenic nematode</name>
    <dbReference type="NCBI Taxonomy" id="34508"/>
    <lineage>
        <taxon>Eukaryota</taxon>
        <taxon>Metazoa</taxon>
        <taxon>Ecdysozoa</taxon>
        <taxon>Nematoda</taxon>
        <taxon>Chromadorea</taxon>
        <taxon>Rhabditida</taxon>
        <taxon>Tylenchina</taxon>
        <taxon>Panagrolaimomorpha</taxon>
        <taxon>Strongyloidoidea</taxon>
        <taxon>Steinernematidae</taxon>
        <taxon>Steinernema</taxon>
    </lineage>
</organism>
<dbReference type="AlphaFoldDB" id="A0A4U8USN5"/>
<dbReference type="EMBL" id="CM016762">
    <property type="protein sequence ID" value="TMS35589.1"/>
    <property type="molecule type" value="Genomic_DNA"/>
</dbReference>
<proteinExistence type="predicted"/>
<keyword evidence="2" id="KW-1185">Reference proteome</keyword>
<comment type="caution">
    <text evidence="1">The sequence shown here is derived from an EMBL/GenBank/DDBJ whole genome shotgun (WGS) entry which is preliminary data.</text>
</comment>
<name>A0A4U8USN5_STECR</name>
<dbReference type="EMBL" id="AZBU02000001">
    <property type="protein sequence ID" value="TMS35589.1"/>
    <property type="molecule type" value="Genomic_DNA"/>
</dbReference>
<evidence type="ECO:0000313" key="1">
    <source>
        <dbReference type="EMBL" id="TMS35589.1"/>
    </source>
</evidence>
<gene>
    <name evidence="1" type="ORF">L596_002959</name>
</gene>